<keyword evidence="2" id="KW-0378">Hydrolase</keyword>
<dbReference type="InterPro" id="IPR003615">
    <property type="entry name" value="HNH_nuc"/>
</dbReference>
<organism evidence="2 3">
    <name type="scientific">Shewanella gaetbuli</name>
    <dbReference type="NCBI Taxonomy" id="220752"/>
    <lineage>
        <taxon>Bacteria</taxon>
        <taxon>Pseudomonadati</taxon>
        <taxon>Pseudomonadota</taxon>
        <taxon>Gammaproteobacteria</taxon>
        <taxon>Alteromonadales</taxon>
        <taxon>Shewanellaceae</taxon>
        <taxon>Shewanella</taxon>
    </lineage>
</organism>
<proteinExistence type="predicted"/>
<dbReference type="AlphaFoldDB" id="A0A9X1ZJ47"/>
<evidence type="ECO:0000259" key="1">
    <source>
        <dbReference type="Pfam" id="PF13391"/>
    </source>
</evidence>
<dbReference type="RefSeq" id="WP_248995375.1">
    <property type="nucleotide sequence ID" value="NZ_JAKIKP010000005.1"/>
</dbReference>
<name>A0A9X1ZJ47_9GAMM</name>
<protein>
    <submittedName>
        <fullName evidence="2">HNH endonuclease</fullName>
    </submittedName>
</protein>
<dbReference type="GO" id="GO:0004519">
    <property type="term" value="F:endonuclease activity"/>
    <property type="evidence" value="ECO:0007669"/>
    <property type="project" value="UniProtKB-KW"/>
</dbReference>
<sequence>MTLAYYLDTFQSLRPDRSTGRARPHKVCMMFAVMDLIEQGHISDNKIFYDDVLCSRFSWHFLRLKQDNDADSPFLPFYHLCSSSVWHLQISPHNQVAFKQIKSASDANIRKLVDYAYLDEELFTLLKSPYTSSILRNALSANLDSLEDQYARWAKSLGKSDKTIKNYVGALKNSITNWLDDVGVSKQSLLSIGSYIEYENIVSKAYEVREFVDKDKRGNGMYSAAIKSYRAFLSDITQAEVQHDIEEIILDKSISETQKTTMVNTRLGQGKFREELINYWRGCAITGFQNYSFLIASHIKPWSKSENNERLDPFNGLLLLANIDKAFDLGYVSFDDKGRILISEHLEEYGALGLNADMKINLVSQHQDYLAFHREMQFKQ</sequence>
<reference evidence="2" key="1">
    <citation type="submission" date="2022-01" db="EMBL/GenBank/DDBJ databases">
        <title>Whole genome-based taxonomy of the Shewanellaceae.</title>
        <authorList>
            <person name="Martin-Rodriguez A.J."/>
        </authorList>
    </citation>
    <scope>NUCLEOTIDE SEQUENCE</scope>
    <source>
        <strain evidence="2">DSM 16422</strain>
    </source>
</reference>
<dbReference type="EMBL" id="JAKIKP010000005">
    <property type="protein sequence ID" value="MCL1142688.1"/>
    <property type="molecule type" value="Genomic_DNA"/>
</dbReference>
<dbReference type="Pfam" id="PF13391">
    <property type="entry name" value="HNH_2"/>
    <property type="match status" value="1"/>
</dbReference>
<gene>
    <name evidence="2" type="ORF">L2672_08305</name>
</gene>
<dbReference type="Proteomes" id="UP001139333">
    <property type="component" value="Unassembled WGS sequence"/>
</dbReference>
<feature type="domain" description="HNH nuclease" evidence="1">
    <location>
        <begin position="283"/>
        <end position="335"/>
    </location>
</feature>
<comment type="caution">
    <text evidence="2">The sequence shown here is derived from an EMBL/GenBank/DDBJ whole genome shotgun (WGS) entry which is preliminary data.</text>
</comment>
<accession>A0A9X1ZJ47</accession>
<keyword evidence="2" id="KW-0540">Nuclease</keyword>
<evidence type="ECO:0000313" key="2">
    <source>
        <dbReference type="EMBL" id="MCL1142688.1"/>
    </source>
</evidence>
<keyword evidence="3" id="KW-1185">Reference proteome</keyword>
<keyword evidence="2" id="KW-0255">Endonuclease</keyword>
<evidence type="ECO:0000313" key="3">
    <source>
        <dbReference type="Proteomes" id="UP001139333"/>
    </source>
</evidence>